<dbReference type="RefSeq" id="WP_142932878.1">
    <property type="nucleotide sequence ID" value="NZ_ML660167.1"/>
</dbReference>
<keyword evidence="2" id="KW-1185">Reference proteome</keyword>
<comment type="caution">
    <text evidence="1">The sequence shown here is derived from an EMBL/GenBank/DDBJ whole genome shotgun (WGS) entry which is preliminary data.</text>
</comment>
<sequence>MNYLKTIYYLISFTIVTSLSTGISASDNFNEVLQLDRAKLELKRENFIAKTLMLSTDESKQFWPLYKEYRKAVSNIDTKTIQLLKDYAKSYNNNEVSNEIANRLMSEFLQVDLSRINLKARYMKKFTKKLPAKLVWRYFHAENNLDTMIRYAYISQIPLVKQ</sequence>
<dbReference type="OrthoDB" id="9153342at2"/>
<protein>
    <submittedName>
        <fullName evidence="1">Uncharacterized protein</fullName>
    </submittedName>
</protein>
<dbReference type="AlphaFoldDB" id="A0A545U954"/>
<organism evidence="1 2">
    <name type="scientific">Aliikangiella coralliicola</name>
    <dbReference type="NCBI Taxonomy" id="2592383"/>
    <lineage>
        <taxon>Bacteria</taxon>
        <taxon>Pseudomonadati</taxon>
        <taxon>Pseudomonadota</taxon>
        <taxon>Gammaproteobacteria</taxon>
        <taxon>Oceanospirillales</taxon>
        <taxon>Pleioneaceae</taxon>
        <taxon>Aliikangiella</taxon>
    </lineage>
</organism>
<reference evidence="1 2" key="1">
    <citation type="submission" date="2019-07" db="EMBL/GenBank/DDBJ databases">
        <title>Draft genome for Aliikangiella sp. M105.</title>
        <authorList>
            <person name="Wang G."/>
        </authorList>
    </citation>
    <scope>NUCLEOTIDE SEQUENCE [LARGE SCALE GENOMIC DNA]</scope>
    <source>
        <strain evidence="1 2">M105</strain>
    </source>
</reference>
<dbReference type="Proteomes" id="UP000315439">
    <property type="component" value="Unassembled WGS sequence"/>
</dbReference>
<gene>
    <name evidence="1" type="ORF">FLL46_18755</name>
</gene>
<evidence type="ECO:0000313" key="2">
    <source>
        <dbReference type="Proteomes" id="UP000315439"/>
    </source>
</evidence>
<evidence type="ECO:0000313" key="1">
    <source>
        <dbReference type="EMBL" id="TQV85959.1"/>
    </source>
</evidence>
<accession>A0A545U954</accession>
<proteinExistence type="predicted"/>
<name>A0A545U954_9GAMM</name>
<dbReference type="EMBL" id="VIKS01000011">
    <property type="protein sequence ID" value="TQV85959.1"/>
    <property type="molecule type" value="Genomic_DNA"/>
</dbReference>